<keyword evidence="2" id="KW-0489">Methyltransferase</keyword>
<dbReference type="PANTHER" id="PTHR43591:SF24">
    <property type="entry name" value="2-METHOXY-6-POLYPRENYL-1,4-BENZOQUINOL METHYLASE, MITOCHONDRIAL"/>
    <property type="match status" value="1"/>
</dbReference>
<gene>
    <name evidence="2" type="ORF">SAMN04489732_111271</name>
</gene>
<evidence type="ECO:0000313" key="3">
    <source>
        <dbReference type="Proteomes" id="UP000198582"/>
    </source>
</evidence>
<dbReference type="GO" id="GO:0008168">
    <property type="term" value="F:methyltransferase activity"/>
    <property type="evidence" value="ECO:0007669"/>
    <property type="project" value="UniProtKB-KW"/>
</dbReference>
<evidence type="ECO:0000313" key="2">
    <source>
        <dbReference type="EMBL" id="SEP47988.1"/>
    </source>
</evidence>
<dbReference type="GO" id="GO:0032259">
    <property type="term" value="P:methylation"/>
    <property type="evidence" value="ECO:0007669"/>
    <property type="project" value="UniProtKB-KW"/>
</dbReference>
<dbReference type="Proteomes" id="UP000198582">
    <property type="component" value="Unassembled WGS sequence"/>
</dbReference>
<dbReference type="InterPro" id="IPR013217">
    <property type="entry name" value="Methyltransf_12"/>
</dbReference>
<dbReference type="STRING" id="394193.SAMN04489732_111271"/>
<name>A0A1H8Y917_9PSEU</name>
<organism evidence="2 3">
    <name type="scientific">Amycolatopsis saalfeldensis</name>
    <dbReference type="NCBI Taxonomy" id="394193"/>
    <lineage>
        <taxon>Bacteria</taxon>
        <taxon>Bacillati</taxon>
        <taxon>Actinomycetota</taxon>
        <taxon>Actinomycetes</taxon>
        <taxon>Pseudonocardiales</taxon>
        <taxon>Pseudonocardiaceae</taxon>
        <taxon>Amycolatopsis</taxon>
    </lineage>
</organism>
<evidence type="ECO:0000259" key="1">
    <source>
        <dbReference type="Pfam" id="PF08242"/>
    </source>
</evidence>
<keyword evidence="3" id="KW-1185">Reference proteome</keyword>
<dbReference type="PANTHER" id="PTHR43591">
    <property type="entry name" value="METHYLTRANSFERASE"/>
    <property type="match status" value="1"/>
</dbReference>
<feature type="domain" description="Methyltransferase type 12" evidence="1">
    <location>
        <begin position="67"/>
        <end position="180"/>
    </location>
</feature>
<dbReference type="InterPro" id="IPR029063">
    <property type="entry name" value="SAM-dependent_MTases_sf"/>
</dbReference>
<dbReference type="SUPFAM" id="SSF53335">
    <property type="entry name" value="S-adenosyl-L-methionine-dependent methyltransferases"/>
    <property type="match status" value="1"/>
</dbReference>
<dbReference type="EMBL" id="FOEF01000011">
    <property type="protein sequence ID" value="SEP47988.1"/>
    <property type="molecule type" value="Genomic_DNA"/>
</dbReference>
<keyword evidence="2" id="KW-0808">Transferase</keyword>
<dbReference type="AlphaFoldDB" id="A0A1H8Y917"/>
<dbReference type="Gene3D" id="3.40.50.150">
    <property type="entry name" value="Vaccinia Virus protein VP39"/>
    <property type="match status" value="1"/>
</dbReference>
<proteinExistence type="predicted"/>
<dbReference type="Pfam" id="PF08242">
    <property type="entry name" value="Methyltransf_12"/>
    <property type="match status" value="1"/>
</dbReference>
<accession>A0A1H8Y917</accession>
<dbReference type="CDD" id="cd02440">
    <property type="entry name" value="AdoMet_MTases"/>
    <property type="match status" value="1"/>
</dbReference>
<protein>
    <submittedName>
        <fullName evidence="2">Methyltransferase domain-containing protein</fullName>
    </submittedName>
</protein>
<reference evidence="2 3" key="1">
    <citation type="submission" date="2016-10" db="EMBL/GenBank/DDBJ databases">
        <authorList>
            <person name="de Groot N.N."/>
        </authorList>
    </citation>
    <scope>NUCLEOTIDE SEQUENCE [LARGE SCALE GENOMIC DNA]</scope>
    <source>
        <strain evidence="2 3">DSM 44993</strain>
    </source>
</reference>
<sequence>MGSCPLDGSRRSALRVLNEAVPAHTHDHIDWADRLAHLRAADALDAAAMTTAARRLVAALPPRPTIVDLGCGAGGMSTHFARELAALSGGTVVLVDATPALLEEAERTVKAEADKHVAQDSAGERGPVEVRAILGDLADAGLPHTLPPADLVWASHVVHHLADQQAAVGTVAAVAKPGGLVALAEGGLDFRCLPWDLGVGRPGLENRMLAAQAEWFIGMREGIDGAVPMPYGWSIALDRAGLTEVDSFGVLVHHPSPGPDSLVDYVVNRIDRLREFVGDQLAAEDRATVDALLDPAGPHFVGGRRDLYLLGAKTVHCGRRP</sequence>